<protein>
    <submittedName>
        <fullName evidence="1">Uncharacterized protein</fullName>
    </submittedName>
</protein>
<dbReference type="RefSeq" id="WP_006858598.1">
    <property type="nucleotide sequence ID" value="NZ_GG692739.1"/>
</dbReference>
<organism evidence="1 2">
    <name type="scientific">Roseburia intestinalis L1-82</name>
    <dbReference type="NCBI Taxonomy" id="536231"/>
    <lineage>
        <taxon>Bacteria</taxon>
        <taxon>Bacillati</taxon>
        <taxon>Bacillota</taxon>
        <taxon>Clostridia</taxon>
        <taxon>Lachnospirales</taxon>
        <taxon>Lachnospiraceae</taxon>
        <taxon>Roseburia</taxon>
    </lineage>
</organism>
<dbReference type="HOGENOM" id="CLU_3188528_0_0_9"/>
<proteinExistence type="predicted"/>
<gene>
    <name evidence="1" type="ORF">ROSINTL182_08527</name>
</gene>
<dbReference type="Proteomes" id="UP000004828">
    <property type="component" value="Unassembled WGS sequence"/>
</dbReference>
<sequence>MKTAGFETIDFTDKYAAIKIHFEWKSCIAHAVKIGLGSDQYKLITI</sequence>
<evidence type="ECO:0000313" key="2">
    <source>
        <dbReference type="Proteomes" id="UP000004828"/>
    </source>
</evidence>
<dbReference type="GeneID" id="97128100"/>
<evidence type="ECO:0000313" key="1">
    <source>
        <dbReference type="EMBL" id="EEU99574.1"/>
    </source>
</evidence>
<dbReference type="EMBL" id="ABYJ02000192">
    <property type="protein sequence ID" value="EEU99574.1"/>
    <property type="molecule type" value="Genomic_DNA"/>
</dbReference>
<reference evidence="1 2" key="1">
    <citation type="submission" date="2009-08" db="EMBL/GenBank/DDBJ databases">
        <authorList>
            <person name="Weinstock G."/>
            <person name="Sodergren E."/>
            <person name="Clifton S."/>
            <person name="Fulton L."/>
            <person name="Fulton B."/>
            <person name="Courtney L."/>
            <person name="Fronick C."/>
            <person name="Harrison M."/>
            <person name="Strong C."/>
            <person name="Farmer C."/>
            <person name="Delahaunty K."/>
            <person name="Markovic C."/>
            <person name="Hall O."/>
            <person name="Minx P."/>
            <person name="Tomlinson C."/>
            <person name="Mitreva M."/>
            <person name="Nelson J."/>
            <person name="Hou S."/>
            <person name="Wollam A."/>
            <person name="Pepin K.H."/>
            <person name="Johnson M."/>
            <person name="Bhonagiri V."/>
            <person name="Nash W.E."/>
            <person name="Warren W."/>
            <person name="Chinwalla A."/>
            <person name="Mardis E.R."/>
            <person name="Wilson R.K."/>
        </authorList>
    </citation>
    <scope>NUCLEOTIDE SEQUENCE [LARGE SCALE GENOMIC DNA]</scope>
    <source>
        <strain evidence="1 2">L1-82</strain>
    </source>
</reference>
<dbReference type="AlphaFoldDB" id="C7GF24"/>
<accession>C7GF24</accession>
<name>C7GF24_9FIRM</name>
<comment type="caution">
    <text evidence="1">The sequence shown here is derived from an EMBL/GenBank/DDBJ whole genome shotgun (WGS) entry which is preliminary data.</text>
</comment>